<name>A0A5C6FZ87_9PLAN</name>
<evidence type="ECO:0000313" key="1">
    <source>
        <dbReference type="EMBL" id="TWU67654.1"/>
    </source>
</evidence>
<comment type="caution">
    <text evidence="1">The sequence shown here is derived from an EMBL/GenBank/DDBJ whole genome shotgun (WGS) entry which is preliminary data.</text>
</comment>
<dbReference type="Proteomes" id="UP000316476">
    <property type="component" value="Unassembled WGS sequence"/>
</dbReference>
<protein>
    <submittedName>
        <fullName evidence="1">Uncharacterized protein</fullName>
    </submittedName>
</protein>
<evidence type="ECO:0000313" key="2">
    <source>
        <dbReference type="Proteomes" id="UP000316476"/>
    </source>
</evidence>
<proteinExistence type="predicted"/>
<sequence length="77" mass="8945">MQSLVDDINKNLSANIFGDVACDGLHAYVVVELEYFTRLDTDSRRLILTTIRDEWRDEFDGERITFKTWDGSIIAEM</sequence>
<dbReference type="AlphaFoldDB" id="A0A5C6FZ87"/>
<organism evidence="1 2">
    <name type="scientific">Crateriforma conspicua</name>
    <dbReference type="NCBI Taxonomy" id="2527996"/>
    <lineage>
        <taxon>Bacteria</taxon>
        <taxon>Pseudomonadati</taxon>
        <taxon>Planctomycetota</taxon>
        <taxon>Planctomycetia</taxon>
        <taxon>Planctomycetales</taxon>
        <taxon>Planctomycetaceae</taxon>
        <taxon>Crateriforma</taxon>
    </lineage>
</organism>
<reference evidence="1 2" key="1">
    <citation type="submission" date="2019-02" db="EMBL/GenBank/DDBJ databases">
        <title>Deep-cultivation of Planctomycetes and their phenomic and genomic characterization uncovers novel biology.</title>
        <authorList>
            <person name="Wiegand S."/>
            <person name="Jogler M."/>
            <person name="Boedeker C."/>
            <person name="Pinto D."/>
            <person name="Vollmers J."/>
            <person name="Rivas-Marin E."/>
            <person name="Kohn T."/>
            <person name="Peeters S.H."/>
            <person name="Heuer A."/>
            <person name="Rast P."/>
            <person name="Oberbeckmann S."/>
            <person name="Bunk B."/>
            <person name="Jeske O."/>
            <person name="Meyerdierks A."/>
            <person name="Storesund J.E."/>
            <person name="Kallscheuer N."/>
            <person name="Luecker S."/>
            <person name="Lage O.M."/>
            <person name="Pohl T."/>
            <person name="Merkel B.J."/>
            <person name="Hornburger P."/>
            <person name="Mueller R.-W."/>
            <person name="Bruemmer F."/>
            <person name="Labrenz M."/>
            <person name="Spormann A.M."/>
            <person name="Op Den Camp H."/>
            <person name="Overmann J."/>
            <person name="Amann R."/>
            <person name="Jetten M.S.M."/>
            <person name="Mascher T."/>
            <person name="Medema M.H."/>
            <person name="Devos D.P."/>
            <person name="Kaster A.-K."/>
            <person name="Ovreas L."/>
            <person name="Rohde M."/>
            <person name="Galperin M.Y."/>
            <person name="Jogler C."/>
        </authorList>
    </citation>
    <scope>NUCLEOTIDE SEQUENCE [LARGE SCALE GENOMIC DNA]</scope>
    <source>
        <strain evidence="1 2">V7</strain>
    </source>
</reference>
<gene>
    <name evidence="1" type="ORF">V7x_32300</name>
</gene>
<dbReference type="EMBL" id="SJPZ01000001">
    <property type="protein sequence ID" value="TWU67654.1"/>
    <property type="molecule type" value="Genomic_DNA"/>
</dbReference>
<accession>A0A5C6FZ87</accession>